<dbReference type="InterPro" id="IPR009049">
    <property type="entry name" value="Argininosuccinate_lyase"/>
</dbReference>
<dbReference type="GO" id="GO:0005829">
    <property type="term" value="C:cytosol"/>
    <property type="evidence" value="ECO:0007669"/>
    <property type="project" value="TreeGrafter"/>
</dbReference>
<comment type="caution">
    <text evidence="9">The sequence shown here is derived from an EMBL/GenBank/DDBJ whole genome shotgun (WGS) entry which is preliminary data.</text>
</comment>
<dbReference type="CDD" id="cd01359">
    <property type="entry name" value="Argininosuccinate_lyase"/>
    <property type="match status" value="1"/>
</dbReference>
<comment type="similarity">
    <text evidence="6">Belongs to the lyase 1 family. Argininosuccinate lyase subfamily.</text>
</comment>
<evidence type="ECO:0000313" key="10">
    <source>
        <dbReference type="Proteomes" id="UP000051888"/>
    </source>
</evidence>
<comment type="pathway">
    <text evidence="1 6">Amino-acid biosynthesis; L-arginine biosynthesis; L-arginine from L-ornithine and carbamoyl phosphate: step 3/3.</text>
</comment>
<dbReference type="PRINTS" id="PR00149">
    <property type="entry name" value="FUMRATELYASE"/>
</dbReference>
<keyword evidence="6" id="KW-0963">Cytoplasm</keyword>
<dbReference type="Gene3D" id="1.20.200.10">
    <property type="entry name" value="Fumarase/aspartase (Central domain)"/>
    <property type="match status" value="1"/>
</dbReference>
<evidence type="ECO:0000256" key="6">
    <source>
        <dbReference type="HAMAP-Rule" id="MF_00006"/>
    </source>
</evidence>
<reference evidence="9 10" key="1">
    <citation type="submission" date="2015-09" db="EMBL/GenBank/DDBJ databases">
        <title>Genome sequencing project for genomic taxonomy and phylogenomics of Bacillus-like bacteria.</title>
        <authorList>
            <person name="Liu B."/>
            <person name="Wang J."/>
            <person name="Zhu Y."/>
            <person name="Liu G."/>
            <person name="Chen Q."/>
            <person name="Chen Z."/>
            <person name="Lan J."/>
            <person name="Che J."/>
            <person name="Ge C."/>
            <person name="Shi H."/>
            <person name="Pan Z."/>
            <person name="Liu X."/>
        </authorList>
    </citation>
    <scope>NUCLEOTIDE SEQUENCE [LARGE SCALE GENOMIC DNA]</scope>
    <source>
        <strain evidence="9 10">LMG 18435</strain>
    </source>
</reference>
<dbReference type="STRING" id="157838.AN964_11275"/>
<feature type="domain" description="Argininosuccinate lyase C-terminal" evidence="8">
    <location>
        <begin position="363"/>
        <end position="438"/>
    </location>
</feature>
<evidence type="ECO:0000256" key="2">
    <source>
        <dbReference type="ARBA" id="ARBA00012338"/>
    </source>
</evidence>
<dbReference type="PANTHER" id="PTHR43814:SF1">
    <property type="entry name" value="ARGININOSUCCINATE LYASE"/>
    <property type="match status" value="1"/>
</dbReference>
<keyword evidence="3 6" id="KW-0055">Arginine biosynthesis</keyword>
<accession>A0A0Q3TN93</accession>
<dbReference type="Proteomes" id="UP000051888">
    <property type="component" value="Unassembled WGS sequence"/>
</dbReference>
<gene>
    <name evidence="6" type="primary">argH</name>
    <name evidence="9" type="ORF">AN964_11275</name>
</gene>
<evidence type="ECO:0000256" key="5">
    <source>
        <dbReference type="ARBA" id="ARBA00023239"/>
    </source>
</evidence>
<dbReference type="SUPFAM" id="SSF48557">
    <property type="entry name" value="L-aspartase-like"/>
    <property type="match status" value="1"/>
</dbReference>
<keyword evidence="10" id="KW-1185">Reference proteome</keyword>
<comment type="catalytic activity">
    <reaction evidence="6">
        <text>2-(N(omega)-L-arginino)succinate = fumarate + L-arginine</text>
        <dbReference type="Rhea" id="RHEA:24020"/>
        <dbReference type="ChEBI" id="CHEBI:29806"/>
        <dbReference type="ChEBI" id="CHEBI:32682"/>
        <dbReference type="ChEBI" id="CHEBI:57472"/>
        <dbReference type="EC" id="4.3.2.1"/>
    </reaction>
</comment>
<comment type="subcellular location">
    <subcellularLocation>
        <location evidence="6">Cytoplasm</location>
    </subcellularLocation>
</comment>
<dbReference type="HAMAP" id="MF_00006">
    <property type="entry name" value="Arg_succ_lyase"/>
    <property type="match status" value="1"/>
</dbReference>
<sequence>MKQEGFKFPGITYAEVVLEPAFENAKKQLLEPMLEINRAHLVMLVEQHLLTQKEGATILDAISQMDIETIKNTSYDGEYEDLFFLIESEIIRHAGEIGGSLHLARSRNDLGVAIYRMTLRQHILQTIQSAQNFQQTLLDVAEEHLDTLMLGYTHTQQAQPMTFAHYLLAVYDFVNRDVKRLFNAYKTCNKSPLGAAALTTTGFPINRYRVAELLGFDGLVENSYDAIAGADYLCEAACAIKVALISLGRVAQDLLLWSTQEFSAISVADPYVQISSIMPQKRNPVSLEHIRALSSSGVGVAETVLQMIHNTPFGDINDTEDDLQPFIWKCHKTAKDVYALSTVVIGTLKVNKNTLYERAKESFATITELADALTREVNIPFRSSHAIASKLVRICMNRKLQPSQITDKHLEEAAIHILGKPLQLSNQFVENAINPELFIQKRSQPGGPAPTEVKRMIENRKNNIKAQLLETKTLFDKLSSCSESLHEITNKWTKTD</sequence>
<dbReference type="InterPro" id="IPR000362">
    <property type="entry name" value="Fumarate_lyase_fam"/>
</dbReference>
<evidence type="ECO:0000256" key="3">
    <source>
        <dbReference type="ARBA" id="ARBA00022571"/>
    </source>
</evidence>
<evidence type="ECO:0000259" key="7">
    <source>
        <dbReference type="Pfam" id="PF00206"/>
    </source>
</evidence>
<dbReference type="Pfam" id="PF00206">
    <property type="entry name" value="Lyase_1"/>
    <property type="match status" value="1"/>
</dbReference>
<dbReference type="Gene3D" id="1.10.40.30">
    <property type="entry name" value="Fumarase/aspartase (C-terminal domain)"/>
    <property type="match status" value="1"/>
</dbReference>
<dbReference type="EMBL" id="LJJC01000004">
    <property type="protein sequence ID" value="KQL55470.1"/>
    <property type="molecule type" value="Genomic_DNA"/>
</dbReference>
<feature type="domain" description="Fumarate lyase N-terminal" evidence="7">
    <location>
        <begin position="89"/>
        <end position="295"/>
    </location>
</feature>
<dbReference type="EC" id="4.3.2.1" evidence="2 6"/>
<evidence type="ECO:0000313" key="9">
    <source>
        <dbReference type="EMBL" id="KQL55470.1"/>
    </source>
</evidence>
<dbReference type="AlphaFoldDB" id="A0A0Q3TN93"/>
<dbReference type="InterPro" id="IPR008948">
    <property type="entry name" value="L-Aspartase-like"/>
</dbReference>
<dbReference type="PANTHER" id="PTHR43814">
    <property type="entry name" value="ARGININOSUCCINATE LYASE"/>
    <property type="match status" value="1"/>
</dbReference>
<keyword evidence="4 6" id="KW-0028">Amino-acid biosynthesis</keyword>
<protein>
    <recommendedName>
        <fullName evidence="2 6">Argininosuccinate lyase</fullName>
        <shortName evidence="6">ASAL</shortName>
        <ecNumber evidence="2 6">4.3.2.1</ecNumber>
    </recommendedName>
    <alternativeName>
        <fullName evidence="6">Arginosuccinase</fullName>
    </alternativeName>
</protein>
<dbReference type="UniPathway" id="UPA00068">
    <property type="reaction ID" value="UER00114"/>
</dbReference>
<evidence type="ECO:0000259" key="8">
    <source>
        <dbReference type="Pfam" id="PF14698"/>
    </source>
</evidence>
<proteinExistence type="inferred from homology"/>
<organism evidence="9 10">
    <name type="scientific">Heyndrickxia shackletonii</name>
    <dbReference type="NCBI Taxonomy" id="157838"/>
    <lineage>
        <taxon>Bacteria</taxon>
        <taxon>Bacillati</taxon>
        <taxon>Bacillota</taxon>
        <taxon>Bacilli</taxon>
        <taxon>Bacillales</taxon>
        <taxon>Bacillaceae</taxon>
        <taxon>Heyndrickxia</taxon>
    </lineage>
</organism>
<dbReference type="NCBIfam" id="TIGR00838">
    <property type="entry name" value="argH"/>
    <property type="match status" value="1"/>
</dbReference>
<evidence type="ECO:0000256" key="1">
    <source>
        <dbReference type="ARBA" id="ARBA00004941"/>
    </source>
</evidence>
<dbReference type="PRINTS" id="PR00145">
    <property type="entry name" value="ARGSUCLYASE"/>
</dbReference>
<dbReference type="Pfam" id="PF14698">
    <property type="entry name" value="ASL_C2"/>
    <property type="match status" value="1"/>
</dbReference>
<dbReference type="InterPro" id="IPR029419">
    <property type="entry name" value="Arg_succ_lyase_C"/>
</dbReference>
<dbReference type="Gene3D" id="1.10.275.10">
    <property type="entry name" value="Fumarase/aspartase (N-terminal domain)"/>
    <property type="match status" value="1"/>
</dbReference>
<evidence type="ECO:0000256" key="4">
    <source>
        <dbReference type="ARBA" id="ARBA00022605"/>
    </source>
</evidence>
<dbReference type="PATRIC" id="fig|157838.3.peg.2480"/>
<dbReference type="GO" id="GO:0042450">
    <property type="term" value="P:L-arginine biosynthetic process via ornithine"/>
    <property type="evidence" value="ECO:0007669"/>
    <property type="project" value="UniProtKB-UniRule"/>
</dbReference>
<name>A0A0Q3TN93_9BACI</name>
<dbReference type="GO" id="GO:0004056">
    <property type="term" value="F:argininosuccinate lyase activity"/>
    <property type="evidence" value="ECO:0007669"/>
    <property type="project" value="UniProtKB-UniRule"/>
</dbReference>
<dbReference type="InterPro" id="IPR024083">
    <property type="entry name" value="Fumarase/histidase_N"/>
</dbReference>
<keyword evidence="5 6" id="KW-0456">Lyase</keyword>
<dbReference type="InterPro" id="IPR022761">
    <property type="entry name" value="Fumarate_lyase_N"/>
</dbReference>